<evidence type="ECO:0000313" key="2">
    <source>
        <dbReference type="Proteomes" id="UP001597506"/>
    </source>
</evidence>
<comment type="caution">
    <text evidence="1">The sequence shown here is derived from an EMBL/GenBank/DDBJ whole genome shotgun (WGS) entry which is preliminary data.</text>
</comment>
<protein>
    <submittedName>
        <fullName evidence="1">Uncharacterized protein</fullName>
    </submittedName>
</protein>
<dbReference type="Proteomes" id="UP001597506">
    <property type="component" value="Unassembled WGS sequence"/>
</dbReference>
<accession>A0ABW5RT09</accession>
<dbReference type="RefSeq" id="WP_377936380.1">
    <property type="nucleotide sequence ID" value="NZ_JBHUMF010000031.1"/>
</dbReference>
<sequence>MSNGWVKMEKELVRSEIWHDFIGLRLYLWLVLNATNQDNVKVREITLKKGQYIRSLSSLQDDLSYVVGRGLKKVPVMTISRAIKYLESLGYIQTKVTRYGFLFTILPTHKEAYFSDERIDRTKVLQNRDEFDTKVVTDKERKIERKEDDDEKTAEQQKLAKQQAIATSFIELRNKGTYLTEADCESIRRISELPHSSQELASMMKRVFTNYQEKNPTETINSPKYMEKALQRLGFTTKKQEEPDLTGLESAFANLEKKLAAKGELS</sequence>
<organism evidence="1 2">
    <name type="scientific">Bacillus seohaeanensis</name>
    <dbReference type="NCBI Taxonomy" id="284580"/>
    <lineage>
        <taxon>Bacteria</taxon>
        <taxon>Bacillati</taxon>
        <taxon>Bacillota</taxon>
        <taxon>Bacilli</taxon>
        <taxon>Bacillales</taxon>
        <taxon>Bacillaceae</taxon>
        <taxon>Bacillus</taxon>
    </lineage>
</organism>
<evidence type="ECO:0000313" key="1">
    <source>
        <dbReference type="EMBL" id="MFD2681838.1"/>
    </source>
</evidence>
<name>A0ABW5RT09_9BACI</name>
<reference evidence="2" key="1">
    <citation type="journal article" date="2019" name="Int. J. Syst. Evol. Microbiol.">
        <title>The Global Catalogue of Microorganisms (GCM) 10K type strain sequencing project: providing services to taxonomists for standard genome sequencing and annotation.</title>
        <authorList>
            <consortium name="The Broad Institute Genomics Platform"/>
            <consortium name="The Broad Institute Genome Sequencing Center for Infectious Disease"/>
            <person name="Wu L."/>
            <person name="Ma J."/>
        </authorList>
    </citation>
    <scope>NUCLEOTIDE SEQUENCE [LARGE SCALE GENOMIC DNA]</scope>
    <source>
        <strain evidence="2">KCTC 3913</strain>
    </source>
</reference>
<dbReference type="EMBL" id="JBHUMF010000031">
    <property type="protein sequence ID" value="MFD2681838.1"/>
    <property type="molecule type" value="Genomic_DNA"/>
</dbReference>
<gene>
    <name evidence="1" type="ORF">ACFSUL_13940</name>
</gene>
<proteinExistence type="predicted"/>
<keyword evidence="2" id="KW-1185">Reference proteome</keyword>